<dbReference type="Gene3D" id="1.25.40.20">
    <property type="entry name" value="Ankyrin repeat-containing domain"/>
    <property type="match status" value="2"/>
</dbReference>
<gene>
    <name evidence="1" type="ORF">BC938DRAFT_470817</name>
</gene>
<reference evidence="1 2" key="1">
    <citation type="journal article" date="2018" name="New Phytol.">
        <title>Phylogenomics of Endogonaceae and evolution of mycorrhizas within Mucoromycota.</title>
        <authorList>
            <person name="Chang Y."/>
            <person name="Desiro A."/>
            <person name="Na H."/>
            <person name="Sandor L."/>
            <person name="Lipzen A."/>
            <person name="Clum A."/>
            <person name="Barry K."/>
            <person name="Grigoriev I.V."/>
            <person name="Martin F.M."/>
            <person name="Stajich J.E."/>
            <person name="Smith M.E."/>
            <person name="Bonito G."/>
            <person name="Spatafora J.W."/>
        </authorList>
    </citation>
    <scope>NUCLEOTIDE SEQUENCE [LARGE SCALE GENOMIC DNA]</scope>
    <source>
        <strain evidence="1 2">AD002</strain>
    </source>
</reference>
<name>A0A433QUZ3_9FUNG</name>
<dbReference type="AlphaFoldDB" id="A0A433QUZ3"/>
<protein>
    <submittedName>
        <fullName evidence="1">Uncharacterized protein</fullName>
    </submittedName>
</protein>
<accession>A0A433QUZ3</accession>
<dbReference type="SUPFAM" id="SSF48403">
    <property type="entry name" value="Ankyrin repeat"/>
    <property type="match status" value="2"/>
</dbReference>
<comment type="caution">
    <text evidence="1">The sequence shown here is derived from an EMBL/GenBank/DDBJ whole genome shotgun (WGS) entry which is preliminary data.</text>
</comment>
<proteinExistence type="predicted"/>
<dbReference type="Proteomes" id="UP000274822">
    <property type="component" value="Unassembled WGS sequence"/>
</dbReference>
<evidence type="ECO:0000313" key="2">
    <source>
        <dbReference type="Proteomes" id="UP000274822"/>
    </source>
</evidence>
<evidence type="ECO:0000313" key="1">
    <source>
        <dbReference type="EMBL" id="RUS33631.1"/>
    </source>
</evidence>
<dbReference type="EMBL" id="RBNJ01001054">
    <property type="protein sequence ID" value="RUS33631.1"/>
    <property type="molecule type" value="Genomic_DNA"/>
</dbReference>
<organism evidence="1 2">
    <name type="scientific">Jimgerdemannia flammicorona</name>
    <dbReference type="NCBI Taxonomy" id="994334"/>
    <lineage>
        <taxon>Eukaryota</taxon>
        <taxon>Fungi</taxon>
        <taxon>Fungi incertae sedis</taxon>
        <taxon>Mucoromycota</taxon>
        <taxon>Mucoromycotina</taxon>
        <taxon>Endogonomycetes</taxon>
        <taxon>Endogonales</taxon>
        <taxon>Endogonaceae</taxon>
        <taxon>Jimgerdemannia</taxon>
    </lineage>
</organism>
<sequence>MSITNLPAFILENIIVYSDRVAWSLVSKQFAALANSPMVKSEWLAGQAILPRETRDTGFQCMCGVTINEPQLAPLYGNLEWRHLFLENCDKGHLKNFRYHPQIPVAQKLVRIPSSEHFLDYAVVHMIYTRHRAVFKQLREFLLCWSAFLLDERMTCFCIEHGAPVNYARGWVLARFACARQMYCREMVRKLVFKYGARLDFHYHNDGSINVLGAILFYRDDEELALEILENTWSIDLLENHGNPLIIQAVDQKNLKVLRFLLEYQRDKSTDVMQLVVAELIAHIRTWGGSGAVMQMLTIEYNAPLEVSPDSFWCAIRAHDGVSEDFSLIQWYLDRGAALNEHQLAYAIGQKSLFRFLCKHARAHSLSSGIDFLWSFVVQVAVAKKNLEAVLVLLDDGYWDVHQDDDLALRSFGRDESALQVPDYNRPAPTRHCTGWKTRESHFYQTTIRLIPGYKDRSVLLLLLERGANVHANREESLRNALRQGDVLTMLMLLEYGADIEVLREPSEFVDGSSLVIPLPHGADIHVSKPWKSFVDIYRQLHAISFIIEVGHRLGFCNEGREVRVIGEDGVLARSQVLITALWAHDAELNLLDDKDPLDYLTNSGYHSFTLESYRARGRVLRRQHNNKIEAYREMGKKTWMRAFKNIPKQL</sequence>
<dbReference type="InterPro" id="IPR036770">
    <property type="entry name" value="Ankyrin_rpt-contain_sf"/>
</dbReference>
<keyword evidence="2" id="KW-1185">Reference proteome</keyword>